<evidence type="ECO:0000313" key="1">
    <source>
        <dbReference type="EMBL" id="SMF33216.1"/>
    </source>
</evidence>
<comment type="caution">
    <text evidence="1">The sequence shown here is derived from an EMBL/GenBank/DDBJ whole genome shotgun (WGS) entry which is preliminary data.</text>
</comment>
<dbReference type="SUPFAM" id="SSF55729">
    <property type="entry name" value="Acyl-CoA N-acyltransferases (Nat)"/>
    <property type="match status" value="1"/>
</dbReference>
<sequence length="309" mass="35890">MMEQTTLSKWAEFNRRRWNCRSDYHRLQLPQSEVYGEMLLFMDAKGRSYLPPQNPYHLTYFYPTATSKASRSNKQWHEVANLMIDRLLELKGRVILHLPPHIEDVRPFTWRGFKSDVRYTYQVELPYQIEEASKSIRNKIKKASSLGYYTVKSNNMDHAYQCLIETEQRQGFSHQLSVEDLKLAQDLMGEEAFRCYICYSPEGEPVSTNISLLFHPEWATGWIAGTKSAHLQNGVVQMLQLFEFEDLTSIGVKGFDFTGANIESVSNSKASWGGDLVPYYVLRRPSFKDIARAGIDWLQFNSKQSRGKR</sequence>
<evidence type="ECO:0000313" key="2">
    <source>
        <dbReference type="Proteomes" id="UP000192939"/>
    </source>
</evidence>
<name>A0ABY1M0F8_9BACL</name>
<keyword evidence="2" id="KW-1185">Reference proteome</keyword>
<proteinExistence type="predicted"/>
<gene>
    <name evidence="1" type="ORF">SAMN02744124_02478</name>
</gene>
<dbReference type="Proteomes" id="UP000192939">
    <property type="component" value="Unassembled WGS sequence"/>
</dbReference>
<dbReference type="InterPro" id="IPR016181">
    <property type="entry name" value="Acyl_CoA_acyltransferase"/>
</dbReference>
<dbReference type="Gene3D" id="3.40.630.30">
    <property type="match status" value="1"/>
</dbReference>
<organism evidence="1 2">
    <name type="scientific">Paenibacillus barengoltzii J12</name>
    <dbReference type="NCBI Taxonomy" id="935846"/>
    <lineage>
        <taxon>Bacteria</taxon>
        <taxon>Bacillati</taxon>
        <taxon>Bacillota</taxon>
        <taxon>Bacilli</taxon>
        <taxon>Bacillales</taxon>
        <taxon>Paenibacillaceae</taxon>
        <taxon>Paenibacillus</taxon>
    </lineage>
</organism>
<protein>
    <submittedName>
        <fullName evidence="1">Acetyltransferase (GNAT) domain-containing protein</fullName>
    </submittedName>
</protein>
<accession>A0ABY1M0F8</accession>
<dbReference type="EMBL" id="FXAE01000024">
    <property type="protein sequence ID" value="SMF33216.1"/>
    <property type="molecule type" value="Genomic_DNA"/>
</dbReference>
<reference evidence="1 2" key="1">
    <citation type="submission" date="2017-04" db="EMBL/GenBank/DDBJ databases">
        <authorList>
            <person name="Varghese N."/>
            <person name="Submissions S."/>
        </authorList>
    </citation>
    <scope>NUCLEOTIDE SEQUENCE [LARGE SCALE GENOMIC DNA]</scope>
    <source>
        <strain evidence="1 2">J12</strain>
    </source>
</reference>